<evidence type="ECO:0000256" key="2">
    <source>
        <dbReference type="ARBA" id="ARBA00009077"/>
    </source>
</evidence>
<comment type="catalytic activity">
    <reaction evidence="5">
        <text>L,L-cystathionine + H2O = L-homocysteine + pyruvate + NH4(+)</text>
        <dbReference type="Rhea" id="RHEA:13965"/>
        <dbReference type="ChEBI" id="CHEBI:15361"/>
        <dbReference type="ChEBI" id="CHEBI:15377"/>
        <dbReference type="ChEBI" id="CHEBI:28938"/>
        <dbReference type="ChEBI" id="CHEBI:58161"/>
        <dbReference type="ChEBI" id="CHEBI:58199"/>
    </reaction>
</comment>
<dbReference type="InterPro" id="IPR015424">
    <property type="entry name" value="PyrdxlP-dep_Trfase"/>
</dbReference>
<accession>A0ABU4RK63</accession>
<keyword evidence="9" id="KW-1185">Reference proteome</keyword>
<sequence>MADHLKSGSTSGPNTRLVSAGRRPADQFGFVNTPVYHGSTVLYSSADDLYANRNRYSYGRRHSPTIDALCDALTELEGAAGTVLAPSGLAAVTTAILAAVSAGDHMLVADSVYHPMRHFCDGVLKRFGVEVSYYDPLIGAGIAELMQPNTKAVFTESPGSQTFEVQDIPAIAGAAHARGALVLMDNTWATPLLFDALGHGVDLSIQAGTKYVSGHADVLIGSVSANAAAWPRLRDTHGDLGLTVGPDDIYLATRGLRTMGLRLERHHASGLAIARWLLERPEVRRVMHPGLEEDPGHAIWKRDFRGACGLFGIELEPVENARVRRFLDALALFGMGYSWGGYESLIVPFDISKSRSLPSVFEGPTLRIHIGLEDVADLTADLDRALAELRT</sequence>
<evidence type="ECO:0000256" key="3">
    <source>
        <dbReference type="ARBA" id="ARBA00022898"/>
    </source>
</evidence>
<dbReference type="Gene3D" id="3.90.1150.10">
    <property type="entry name" value="Aspartate Aminotransferase, domain 1"/>
    <property type="match status" value="1"/>
</dbReference>
<dbReference type="InterPro" id="IPR015421">
    <property type="entry name" value="PyrdxlP-dep_Trfase_major"/>
</dbReference>
<evidence type="ECO:0000256" key="5">
    <source>
        <dbReference type="ARBA" id="ARBA00047517"/>
    </source>
</evidence>
<comment type="cofactor">
    <cofactor evidence="1 6">
        <name>pyridoxal 5'-phosphate</name>
        <dbReference type="ChEBI" id="CHEBI:597326"/>
    </cofactor>
</comment>
<gene>
    <name evidence="8" type="primary">metC</name>
    <name evidence="8" type="ORF">SCD90_03990</name>
</gene>
<evidence type="ECO:0000256" key="1">
    <source>
        <dbReference type="ARBA" id="ARBA00001933"/>
    </source>
</evidence>
<dbReference type="EC" id="4.4.1.13" evidence="8"/>
<dbReference type="Proteomes" id="UP001274321">
    <property type="component" value="Unassembled WGS sequence"/>
</dbReference>
<keyword evidence="3 6" id="KW-0663">Pyridoxal phosphate</keyword>
<dbReference type="PIRSF" id="PIRSF001434">
    <property type="entry name" value="CGS"/>
    <property type="match status" value="1"/>
</dbReference>
<comment type="similarity">
    <text evidence="2 6">Belongs to the trans-sulfuration enzymes family.</text>
</comment>
<dbReference type="Gene3D" id="3.40.640.10">
    <property type="entry name" value="Type I PLP-dependent aspartate aminotransferase-like (Major domain)"/>
    <property type="match status" value="1"/>
</dbReference>
<reference evidence="8 9" key="1">
    <citation type="submission" date="2023-11" db="EMBL/GenBank/DDBJ databases">
        <authorList>
            <person name="Bao R."/>
        </authorList>
    </citation>
    <scope>NUCLEOTIDE SEQUENCE [LARGE SCALE GENOMIC DNA]</scope>
    <source>
        <strain evidence="8 9">PJ23</strain>
    </source>
</reference>
<dbReference type="InterPro" id="IPR006233">
    <property type="entry name" value="Cys_b_lyase_bac"/>
</dbReference>
<feature type="region of interest" description="Disordered" evidence="7">
    <location>
        <begin position="1"/>
        <end position="20"/>
    </location>
</feature>
<evidence type="ECO:0000256" key="6">
    <source>
        <dbReference type="RuleBase" id="RU362118"/>
    </source>
</evidence>
<evidence type="ECO:0000256" key="7">
    <source>
        <dbReference type="SAM" id="MobiDB-lite"/>
    </source>
</evidence>
<dbReference type="InterPro" id="IPR000277">
    <property type="entry name" value="Cys/Met-Metab_PyrdxlP-dep_enz"/>
</dbReference>
<organism evidence="8 9">
    <name type="scientific">Terrihabitans rhizophilus</name>
    <dbReference type="NCBI Taxonomy" id="3092662"/>
    <lineage>
        <taxon>Bacteria</taxon>
        <taxon>Pseudomonadati</taxon>
        <taxon>Pseudomonadota</taxon>
        <taxon>Alphaproteobacteria</taxon>
        <taxon>Hyphomicrobiales</taxon>
        <taxon>Terrihabitans</taxon>
    </lineage>
</organism>
<dbReference type="Pfam" id="PF01053">
    <property type="entry name" value="Cys_Met_Meta_PP"/>
    <property type="match status" value="1"/>
</dbReference>
<dbReference type="PANTHER" id="PTHR43500">
    <property type="entry name" value="CYSTATHIONINE BETA-LYASE-RELATED"/>
    <property type="match status" value="1"/>
</dbReference>
<evidence type="ECO:0000256" key="4">
    <source>
        <dbReference type="ARBA" id="ARBA00023239"/>
    </source>
</evidence>
<proteinExistence type="inferred from homology"/>
<comment type="caution">
    <text evidence="8">The sequence shown here is derived from an EMBL/GenBank/DDBJ whole genome shotgun (WGS) entry which is preliminary data.</text>
</comment>
<dbReference type="GO" id="GO:0047804">
    <property type="term" value="F:cysteine-S-conjugate beta-lyase activity"/>
    <property type="evidence" value="ECO:0007669"/>
    <property type="project" value="UniProtKB-EC"/>
</dbReference>
<protein>
    <submittedName>
        <fullName evidence="8">Cystathionine beta-lyase</fullName>
        <ecNumber evidence="8">4.4.1.13</ecNumber>
    </submittedName>
</protein>
<dbReference type="SUPFAM" id="SSF53383">
    <property type="entry name" value="PLP-dependent transferases"/>
    <property type="match status" value="1"/>
</dbReference>
<dbReference type="EMBL" id="JAXAFJ010000002">
    <property type="protein sequence ID" value="MDX6805217.1"/>
    <property type="molecule type" value="Genomic_DNA"/>
</dbReference>
<dbReference type="InterPro" id="IPR015422">
    <property type="entry name" value="PyrdxlP-dep_Trfase_small"/>
</dbReference>
<feature type="compositionally biased region" description="Polar residues" evidence="7">
    <location>
        <begin position="7"/>
        <end position="17"/>
    </location>
</feature>
<name>A0ABU4RK63_9HYPH</name>
<evidence type="ECO:0000313" key="8">
    <source>
        <dbReference type="EMBL" id="MDX6805217.1"/>
    </source>
</evidence>
<dbReference type="RefSeq" id="WP_319843343.1">
    <property type="nucleotide sequence ID" value="NZ_JAXAFJ010000002.1"/>
</dbReference>
<dbReference type="NCBIfam" id="TIGR01324">
    <property type="entry name" value="cysta_beta_ly_B"/>
    <property type="match status" value="1"/>
</dbReference>
<evidence type="ECO:0000313" key="9">
    <source>
        <dbReference type="Proteomes" id="UP001274321"/>
    </source>
</evidence>
<dbReference type="PANTHER" id="PTHR43500:SF1">
    <property type="entry name" value="CYSTATHIONINE BETA-LYASE-RELATED"/>
    <property type="match status" value="1"/>
</dbReference>
<keyword evidence="4 8" id="KW-0456">Lyase</keyword>